<feature type="compositionally biased region" description="Basic and acidic residues" evidence="6">
    <location>
        <begin position="278"/>
        <end position="288"/>
    </location>
</feature>
<evidence type="ECO:0000256" key="4">
    <source>
        <dbReference type="ARBA" id="ARBA00022833"/>
    </source>
</evidence>
<dbReference type="PANTHER" id="PTHR12547">
    <property type="entry name" value="CCCH ZINC FINGER/TIS11-RELATED"/>
    <property type="match status" value="1"/>
</dbReference>
<dbReference type="InterPro" id="IPR045877">
    <property type="entry name" value="ZFP36-like"/>
</dbReference>
<dbReference type="GO" id="GO:0003729">
    <property type="term" value="F:mRNA binding"/>
    <property type="evidence" value="ECO:0007669"/>
    <property type="project" value="InterPro"/>
</dbReference>
<feature type="zinc finger region" description="C3H1-type" evidence="5">
    <location>
        <begin position="150"/>
        <end position="178"/>
    </location>
</feature>
<evidence type="ECO:0000256" key="2">
    <source>
        <dbReference type="ARBA" id="ARBA00022737"/>
    </source>
</evidence>
<feature type="domain" description="C3H1-type" evidence="7">
    <location>
        <begin position="150"/>
        <end position="178"/>
    </location>
</feature>
<feature type="region of interest" description="Disordered" evidence="6">
    <location>
        <begin position="55"/>
        <end position="97"/>
    </location>
</feature>
<reference evidence="8" key="1">
    <citation type="submission" date="2021-01" db="EMBL/GenBank/DDBJ databases">
        <authorList>
            <person name="Corre E."/>
            <person name="Pelletier E."/>
            <person name="Niang G."/>
            <person name="Scheremetjew M."/>
            <person name="Finn R."/>
            <person name="Kale V."/>
            <person name="Holt S."/>
            <person name="Cochrane G."/>
            <person name="Meng A."/>
            <person name="Brown T."/>
            <person name="Cohen L."/>
        </authorList>
    </citation>
    <scope>NUCLEOTIDE SEQUENCE</scope>
    <source>
        <strain evidence="8">CT5</strain>
    </source>
</reference>
<organism evidence="8">
    <name type="scientific">Euplotes crassus</name>
    <dbReference type="NCBI Taxonomy" id="5936"/>
    <lineage>
        <taxon>Eukaryota</taxon>
        <taxon>Sar</taxon>
        <taxon>Alveolata</taxon>
        <taxon>Ciliophora</taxon>
        <taxon>Intramacronucleata</taxon>
        <taxon>Spirotrichea</taxon>
        <taxon>Hypotrichia</taxon>
        <taxon>Euplotida</taxon>
        <taxon>Euplotidae</taxon>
        <taxon>Moneuplotes</taxon>
    </lineage>
</organism>
<dbReference type="GO" id="GO:0051252">
    <property type="term" value="P:regulation of RNA metabolic process"/>
    <property type="evidence" value="ECO:0007669"/>
    <property type="project" value="UniProtKB-ARBA"/>
</dbReference>
<accession>A0A7S3KWG2</accession>
<keyword evidence="2" id="KW-0677">Repeat</keyword>
<evidence type="ECO:0000259" key="7">
    <source>
        <dbReference type="PROSITE" id="PS50103"/>
    </source>
</evidence>
<sequence length="326" mass="36583">MSFEDNELCSLVTSLVDQVERAKQVEEDLAKPKFKKMSSGFTVKGALNISIGSTSCSDEGNSLERSTLPRSRGFRSSSMNLSEGVKQGLPHSLNKNSEGLSKIPELATTFFCESMNQTEINSEISYGSSPSPNSEAASQMGNTKRPAPNKYKTEICRNWQLEGYCRFGDECTFAHGGDELNRKATMPLNYKTKVCKQFTEEPYYCPYGEKCQFIHVNITKKYQATNRTPTYNEMLNETLAQIDNRLKHCNNFEEFELPKSHFRKARLTIFSTITENLNDAKEKDEKEPGSPTPPNKKTSLKLGSKAFHMPIKSPKESSGKDDAIIS</sequence>
<dbReference type="SMART" id="SM00356">
    <property type="entry name" value="ZnF_C3H1"/>
    <property type="match status" value="2"/>
</dbReference>
<dbReference type="PROSITE" id="PS50103">
    <property type="entry name" value="ZF_C3H1"/>
    <property type="match status" value="2"/>
</dbReference>
<feature type="region of interest" description="Disordered" evidence="6">
    <location>
        <begin position="123"/>
        <end position="147"/>
    </location>
</feature>
<evidence type="ECO:0000256" key="3">
    <source>
        <dbReference type="ARBA" id="ARBA00022771"/>
    </source>
</evidence>
<dbReference type="PANTHER" id="PTHR12547:SF18">
    <property type="entry name" value="PROTEIN TIS11"/>
    <property type="match status" value="1"/>
</dbReference>
<dbReference type="EMBL" id="HBIK01038263">
    <property type="protein sequence ID" value="CAE0392962.1"/>
    <property type="molecule type" value="Transcribed_RNA"/>
</dbReference>
<evidence type="ECO:0000313" key="8">
    <source>
        <dbReference type="EMBL" id="CAE0392962.1"/>
    </source>
</evidence>
<feature type="compositionally biased region" description="Polar residues" evidence="6">
    <location>
        <begin position="55"/>
        <end position="81"/>
    </location>
</feature>
<dbReference type="Pfam" id="PF00642">
    <property type="entry name" value="zf-CCCH"/>
    <property type="match status" value="2"/>
</dbReference>
<feature type="region of interest" description="Disordered" evidence="6">
    <location>
        <begin position="278"/>
        <end position="326"/>
    </location>
</feature>
<feature type="domain" description="C3H1-type" evidence="7">
    <location>
        <begin position="189"/>
        <end position="218"/>
    </location>
</feature>
<dbReference type="InterPro" id="IPR000571">
    <property type="entry name" value="Znf_CCCH"/>
</dbReference>
<proteinExistence type="predicted"/>
<dbReference type="GO" id="GO:0010468">
    <property type="term" value="P:regulation of gene expression"/>
    <property type="evidence" value="ECO:0007669"/>
    <property type="project" value="UniProtKB-ARBA"/>
</dbReference>
<feature type="compositionally biased region" description="Polar residues" evidence="6">
    <location>
        <begin position="123"/>
        <end position="142"/>
    </location>
</feature>
<keyword evidence="1 5" id="KW-0479">Metal-binding</keyword>
<dbReference type="SUPFAM" id="SSF90229">
    <property type="entry name" value="CCCH zinc finger"/>
    <property type="match status" value="2"/>
</dbReference>
<evidence type="ECO:0000256" key="5">
    <source>
        <dbReference type="PROSITE-ProRule" id="PRU00723"/>
    </source>
</evidence>
<feature type="compositionally biased region" description="Basic and acidic residues" evidence="6">
    <location>
        <begin position="313"/>
        <end position="326"/>
    </location>
</feature>
<evidence type="ECO:0000256" key="1">
    <source>
        <dbReference type="ARBA" id="ARBA00022723"/>
    </source>
</evidence>
<keyword evidence="3 5" id="KW-0863">Zinc-finger</keyword>
<dbReference type="Gene3D" id="4.10.1000.10">
    <property type="entry name" value="Zinc finger, CCCH-type"/>
    <property type="match status" value="2"/>
</dbReference>
<protein>
    <recommendedName>
        <fullName evidence="7">C3H1-type domain-containing protein</fullName>
    </recommendedName>
</protein>
<evidence type="ECO:0000256" key="6">
    <source>
        <dbReference type="SAM" id="MobiDB-lite"/>
    </source>
</evidence>
<name>A0A7S3KWG2_EUPCR</name>
<dbReference type="AlphaFoldDB" id="A0A7S3KWG2"/>
<gene>
    <name evidence="8" type="ORF">ECRA1380_LOCUS17940</name>
</gene>
<dbReference type="InterPro" id="IPR036855">
    <property type="entry name" value="Znf_CCCH_sf"/>
</dbReference>
<dbReference type="FunFam" id="4.10.1000.10:FF:000003">
    <property type="entry name" value="Zinc finger CCCH domain-containing protein"/>
    <property type="match status" value="1"/>
</dbReference>
<feature type="zinc finger region" description="C3H1-type" evidence="5">
    <location>
        <begin position="189"/>
        <end position="218"/>
    </location>
</feature>
<dbReference type="GO" id="GO:0008270">
    <property type="term" value="F:zinc ion binding"/>
    <property type="evidence" value="ECO:0007669"/>
    <property type="project" value="UniProtKB-KW"/>
</dbReference>
<keyword evidence="4 5" id="KW-0862">Zinc</keyword>